<evidence type="ECO:0000313" key="8">
    <source>
        <dbReference type="EMBL" id="RDU67796.1"/>
    </source>
</evidence>
<evidence type="ECO:0000256" key="2">
    <source>
        <dbReference type="ARBA" id="ARBA00022605"/>
    </source>
</evidence>
<name>A0A3D8IS76_9HELI</name>
<comment type="pathway">
    <text evidence="5">Amino-acid biosynthesis; L-arginine biosynthesis; N(2)-acetyl-L-ornithine from L-glutamate: step 3/4.</text>
</comment>
<dbReference type="Pfam" id="PF22698">
    <property type="entry name" value="Semialdhyde_dhC_1"/>
    <property type="match status" value="1"/>
</dbReference>
<dbReference type="Proteomes" id="UP000256514">
    <property type="component" value="Unassembled WGS sequence"/>
</dbReference>
<dbReference type="GO" id="GO:0006526">
    <property type="term" value="P:L-arginine biosynthetic process"/>
    <property type="evidence" value="ECO:0007669"/>
    <property type="project" value="UniProtKB-UniRule"/>
</dbReference>
<reference evidence="8 9" key="1">
    <citation type="submission" date="2018-04" db="EMBL/GenBank/DDBJ databases">
        <title>Novel Campyloabacter and Helicobacter Species and Strains.</title>
        <authorList>
            <person name="Mannion A.J."/>
            <person name="Shen Z."/>
            <person name="Fox J.G."/>
        </authorList>
    </citation>
    <scope>NUCLEOTIDE SEQUENCE [LARGE SCALE GENOMIC DNA]</scope>
    <source>
        <strain evidence="8 9">MIT 12-6600</strain>
    </source>
</reference>
<organism evidence="8 9">
    <name type="scientific">Helicobacter equorum</name>
    <dbReference type="NCBI Taxonomy" id="361872"/>
    <lineage>
        <taxon>Bacteria</taxon>
        <taxon>Pseudomonadati</taxon>
        <taxon>Campylobacterota</taxon>
        <taxon>Epsilonproteobacteria</taxon>
        <taxon>Campylobacterales</taxon>
        <taxon>Helicobacteraceae</taxon>
        <taxon>Helicobacter</taxon>
    </lineage>
</organism>
<dbReference type="CDD" id="cd17895">
    <property type="entry name" value="AGPR_1_N"/>
    <property type="match status" value="1"/>
</dbReference>
<keyword evidence="3 5" id="KW-0521">NADP</keyword>
<protein>
    <recommendedName>
        <fullName evidence="5">N-acetyl-gamma-glutamyl-phosphate reductase</fullName>
        <shortName evidence="5">AGPR</shortName>
        <ecNumber evidence="5">1.2.1.38</ecNumber>
    </recommendedName>
    <alternativeName>
        <fullName evidence="5">N-acetyl-glutamate semialdehyde dehydrogenase</fullName>
        <shortName evidence="5">NAGSA dehydrogenase</shortName>
    </alternativeName>
</protein>
<dbReference type="InterPro" id="IPR036291">
    <property type="entry name" value="NAD(P)-bd_dom_sf"/>
</dbReference>
<accession>A0A3D8IS76</accession>
<comment type="function">
    <text evidence="5">Catalyzes the NADPH-dependent reduction of N-acetyl-5-glutamyl phosphate to yield N-acetyl-L-glutamate 5-semialdehyde.</text>
</comment>
<dbReference type="PANTHER" id="PTHR32338">
    <property type="entry name" value="N-ACETYL-GAMMA-GLUTAMYL-PHOSPHATE REDUCTASE, CHLOROPLASTIC-RELATED-RELATED"/>
    <property type="match status" value="1"/>
</dbReference>
<evidence type="ECO:0000256" key="1">
    <source>
        <dbReference type="ARBA" id="ARBA00022571"/>
    </source>
</evidence>
<dbReference type="InterPro" id="IPR000706">
    <property type="entry name" value="AGPR_type-1"/>
</dbReference>
<dbReference type="GO" id="GO:0003942">
    <property type="term" value="F:N-acetyl-gamma-glutamyl-phosphate reductase activity"/>
    <property type="evidence" value="ECO:0007669"/>
    <property type="project" value="UniProtKB-UniRule"/>
</dbReference>
<dbReference type="OrthoDB" id="9801289at2"/>
<evidence type="ECO:0000256" key="4">
    <source>
        <dbReference type="ARBA" id="ARBA00023002"/>
    </source>
</evidence>
<dbReference type="SMART" id="SM00859">
    <property type="entry name" value="Semialdhyde_dh"/>
    <property type="match status" value="1"/>
</dbReference>
<comment type="catalytic activity">
    <reaction evidence="5">
        <text>N-acetyl-L-glutamate 5-semialdehyde + phosphate + NADP(+) = N-acetyl-L-glutamyl 5-phosphate + NADPH + H(+)</text>
        <dbReference type="Rhea" id="RHEA:21588"/>
        <dbReference type="ChEBI" id="CHEBI:15378"/>
        <dbReference type="ChEBI" id="CHEBI:29123"/>
        <dbReference type="ChEBI" id="CHEBI:43474"/>
        <dbReference type="ChEBI" id="CHEBI:57783"/>
        <dbReference type="ChEBI" id="CHEBI:57936"/>
        <dbReference type="ChEBI" id="CHEBI:58349"/>
        <dbReference type="EC" id="1.2.1.38"/>
    </reaction>
</comment>
<dbReference type="InterPro" id="IPR023013">
    <property type="entry name" value="AGPR_AS"/>
</dbReference>
<keyword evidence="5" id="KW-0963">Cytoplasm</keyword>
<evidence type="ECO:0000256" key="6">
    <source>
        <dbReference type="PROSITE-ProRule" id="PRU10010"/>
    </source>
</evidence>
<evidence type="ECO:0000256" key="5">
    <source>
        <dbReference type="HAMAP-Rule" id="MF_00150"/>
    </source>
</evidence>
<dbReference type="InterPro" id="IPR000534">
    <property type="entry name" value="Semialdehyde_DH_NAD-bd"/>
</dbReference>
<comment type="caution">
    <text evidence="8">The sequence shown here is derived from an EMBL/GenBank/DDBJ whole genome shotgun (WGS) entry which is preliminary data.</text>
</comment>
<gene>
    <name evidence="5" type="primary">argC</name>
    <name evidence="8" type="ORF">CQA54_02380</name>
</gene>
<comment type="subcellular location">
    <subcellularLocation>
        <location evidence="5">Cytoplasm</location>
    </subcellularLocation>
</comment>
<dbReference type="Gene3D" id="3.30.360.10">
    <property type="entry name" value="Dihydrodipicolinate Reductase, domain 2"/>
    <property type="match status" value="1"/>
</dbReference>
<evidence type="ECO:0000313" key="9">
    <source>
        <dbReference type="Proteomes" id="UP000256514"/>
    </source>
</evidence>
<keyword evidence="4 5" id="KW-0560">Oxidoreductase</keyword>
<dbReference type="GO" id="GO:0070401">
    <property type="term" value="F:NADP+ binding"/>
    <property type="evidence" value="ECO:0007669"/>
    <property type="project" value="InterPro"/>
</dbReference>
<dbReference type="CDD" id="cd23934">
    <property type="entry name" value="AGPR_1_C"/>
    <property type="match status" value="1"/>
</dbReference>
<keyword evidence="1 5" id="KW-0055">Arginine biosynthesis</keyword>
<keyword evidence="9" id="KW-1185">Reference proteome</keyword>
<dbReference type="NCBIfam" id="TIGR01850">
    <property type="entry name" value="argC"/>
    <property type="match status" value="1"/>
</dbReference>
<comment type="similarity">
    <text evidence="5">Belongs to the NAGSA dehydrogenase family. Type 1 subfamily.</text>
</comment>
<feature type="active site" evidence="5 6">
    <location>
        <position position="154"/>
    </location>
</feature>
<dbReference type="EC" id="1.2.1.38" evidence="5"/>
<dbReference type="PANTHER" id="PTHR32338:SF10">
    <property type="entry name" value="N-ACETYL-GAMMA-GLUTAMYL-PHOSPHATE REDUCTASE, CHLOROPLASTIC-RELATED"/>
    <property type="match status" value="1"/>
</dbReference>
<dbReference type="RefSeq" id="WP_115570619.1">
    <property type="nucleotide sequence ID" value="NZ_NXLT01000002.1"/>
</dbReference>
<dbReference type="AlphaFoldDB" id="A0A3D8IS76"/>
<dbReference type="Pfam" id="PF01118">
    <property type="entry name" value="Semialdhyde_dh"/>
    <property type="match status" value="1"/>
</dbReference>
<feature type="domain" description="Semialdehyde dehydrogenase NAD-binding" evidence="7">
    <location>
        <begin position="5"/>
        <end position="146"/>
    </location>
</feature>
<dbReference type="InterPro" id="IPR058924">
    <property type="entry name" value="AGPR_dimerisation_dom"/>
</dbReference>
<dbReference type="EMBL" id="NXLT01000002">
    <property type="protein sequence ID" value="RDU67796.1"/>
    <property type="molecule type" value="Genomic_DNA"/>
</dbReference>
<dbReference type="GO" id="GO:0005737">
    <property type="term" value="C:cytoplasm"/>
    <property type="evidence" value="ECO:0007669"/>
    <property type="project" value="UniProtKB-SubCell"/>
</dbReference>
<dbReference type="Gene3D" id="3.40.50.720">
    <property type="entry name" value="NAD(P)-binding Rossmann-like Domain"/>
    <property type="match status" value="1"/>
</dbReference>
<dbReference type="GO" id="GO:0051287">
    <property type="term" value="F:NAD binding"/>
    <property type="evidence" value="ECO:0007669"/>
    <property type="project" value="InterPro"/>
</dbReference>
<dbReference type="PROSITE" id="PS01224">
    <property type="entry name" value="ARGC"/>
    <property type="match status" value="1"/>
</dbReference>
<evidence type="ECO:0000259" key="7">
    <source>
        <dbReference type="SMART" id="SM00859"/>
    </source>
</evidence>
<dbReference type="SUPFAM" id="SSF51735">
    <property type="entry name" value="NAD(P)-binding Rossmann-fold domains"/>
    <property type="match status" value="1"/>
</dbReference>
<dbReference type="UniPathway" id="UPA00068">
    <property type="reaction ID" value="UER00108"/>
</dbReference>
<proteinExistence type="inferred from homology"/>
<dbReference type="HAMAP" id="MF_00150">
    <property type="entry name" value="ArgC_type1"/>
    <property type="match status" value="1"/>
</dbReference>
<keyword evidence="2 5" id="KW-0028">Amino-acid biosynthesis</keyword>
<dbReference type="InterPro" id="IPR050085">
    <property type="entry name" value="AGPR"/>
</dbReference>
<dbReference type="SUPFAM" id="SSF55347">
    <property type="entry name" value="Glyceraldehyde-3-phosphate dehydrogenase-like, C-terminal domain"/>
    <property type="match status" value="1"/>
</dbReference>
<evidence type="ECO:0000256" key="3">
    <source>
        <dbReference type="ARBA" id="ARBA00022857"/>
    </source>
</evidence>
<sequence>MKTLRAGIVGVSGYTGADLVKILYKHPYFRLTYVANTQGGMALSDVHKEFYNVLDLEVSKACVQDVCAQCDVVFLALPHKSAMEFVKALRAYEGDSQRIKIVDLSADYRLSAKHYEAVYCPHIDTEGLTHAVYGLPEYAHNEIAKASLVANPGCYPTATLLALLPFLDYIEGEIFVDAKSGVSGAGKKLTDDTHYPNINENMFSYAPLAHRHQIEIEEKCERFGMQRVQVNFIPHLCPFTRGMLVSVFATLKEEYIDIEPLEILKQTYKDSPFVRICSESVRVSNVRGSNMCDVYALKRGRALYVNSAIDNLMRGASSQAVVNANIMCGFAPESGIPQVGW</sequence>